<dbReference type="Gene3D" id="3.40.50.1820">
    <property type="entry name" value="alpha/beta hydrolase"/>
    <property type="match status" value="1"/>
</dbReference>
<sequence>MPEERTVRMVESTGVRLYTEATGSGPALVLVSGGGGDVAMYEQVVGLLADRYRVITFDRRGNSRSAFTEPDTAIDVATQAADVVAILDAYGIDRALVFGNSGAAIIALEMIARHSERVLAAIVHEPPLVQLLPADSPARQEIERIHQLAVNKSPMRAFAAFGVMTAPHLPAPLRSQAGQAVLAGGSTAALAVARTVHRITGRSPSPMTRILGNTDLLLRRELPSFCFDYQPDLTALRTTPVRWRPAVGRDSSGRPYFVAAETLATRLGTTCVEFPGGHTAFQTDPGEFAEQLLETLAELTS</sequence>
<evidence type="ECO:0000313" key="3">
    <source>
        <dbReference type="Proteomes" id="UP000565711"/>
    </source>
</evidence>
<dbReference type="SUPFAM" id="SSF53474">
    <property type="entry name" value="alpha/beta-Hydrolases"/>
    <property type="match status" value="1"/>
</dbReference>
<proteinExistence type="predicted"/>
<protein>
    <submittedName>
        <fullName evidence="2">Alpha/beta hydrolase</fullName>
    </submittedName>
</protein>
<evidence type="ECO:0000259" key="1">
    <source>
        <dbReference type="Pfam" id="PF00561"/>
    </source>
</evidence>
<keyword evidence="3" id="KW-1185">Reference proteome</keyword>
<dbReference type="RefSeq" id="WP_168436171.1">
    <property type="nucleotide sequence ID" value="NZ_JAAXOP010000016.1"/>
</dbReference>
<dbReference type="GO" id="GO:0004806">
    <property type="term" value="F:triacylglycerol lipase activity"/>
    <property type="evidence" value="ECO:0007669"/>
    <property type="project" value="TreeGrafter"/>
</dbReference>
<keyword evidence="2" id="KW-0378">Hydrolase</keyword>
<dbReference type="PANTHER" id="PTHR43433">
    <property type="entry name" value="HYDROLASE, ALPHA/BETA FOLD FAMILY PROTEIN"/>
    <property type="match status" value="1"/>
</dbReference>
<dbReference type="AlphaFoldDB" id="A0A846Y5R6"/>
<accession>A0A846Y5R6</accession>
<dbReference type="GO" id="GO:0046503">
    <property type="term" value="P:glycerolipid catabolic process"/>
    <property type="evidence" value="ECO:0007669"/>
    <property type="project" value="TreeGrafter"/>
</dbReference>
<dbReference type="InterPro" id="IPR000073">
    <property type="entry name" value="AB_hydrolase_1"/>
</dbReference>
<dbReference type="EMBL" id="JAAXOP010000016">
    <property type="protein sequence ID" value="NKY53252.1"/>
    <property type="molecule type" value="Genomic_DNA"/>
</dbReference>
<comment type="caution">
    <text evidence="2">The sequence shown here is derived from an EMBL/GenBank/DDBJ whole genome shotgun (WGS) entry which is preliminary data.</text>
</comment>
<dbReference type="InterPro" id="IPR029058">
    <property type="entry name" value="AB_hydrolase_fold"/>
</dbReference>
<dbReference type="Pfam" id="PF00561">
    <property type="entry name" value="Abhydrolase_1"/>
    <property type="match status" value="1"/>
</dbReference>
<organism evidence="2 3">
    <name type="scientific">Nocardia vermiculata</name>
    <dbReference type="NCBI Taxonomy" id="257274"/>
    <lineage>
        <taxon>Bacteria</taxon>
        <taxon>Bacillati</taxon>
        <taxon>Actinomycetota</taxon>
        <taxon>Actinomycetes</taxon>
        <taxon>Mycobacteriales</taxon>
        <taxon>Nocardiaceae</taxon>
        <taxon>Nocardia</taxon>
    </lineage>
</organism>
<feature type="domain" description="AB hydrolase-1" evidence="1">
    <location>
        <begin position="26"/>
        <end position="131"/>
    </location>
</feature>
<dbReference type="InterPro" id="IPR050471">
    <property type="entry name" value="AB_hydrolase"/>
</dbReference>
<reference evidence="2 3" key="1">
    <citation type="submission" date="2020-04" db="EMBL/GenBank/DDBJ databases">
        <title>MicrobeNet Type strains.</title>
        <authorList>
            <person name="Nicholson A.C."/>
        </authorList>
    </citation>
    <scope>NUCLEOTIDE SEQUENCE [LARGE SCALE GENOMIC DNA]</scope>
    <source>
        <strain evidence="2 3">JCM 12354</strain>
    </source>
</reference>
<gene>
    <name evidence="2" type="ORF">HGA08_23935</name>
</gene>
<name>A0A846Y5R6_9NOCA</name>
<dbReference type="PANTHER" id="PTHR43433:SF5">
    <property type="entry name" value="AB HYDROLASE-1 DOMAIN-CONTAINING PROTEIN"/>
    <property type="match status" value="1"/>
</dbReference>
<dbReference type="Proteomes" id="UP000565711">
    <property type="component" value="Unassembled WGS sequence"/>
</dbReference>
<evidence type="ECO:0000313" key="2">
    <source>
        <dbReference type="EMBL" id="NKY53252.1"/>
    </source>
</evidence>